<evidence type="ECO:0000259" key="6">
    <source>
        <dbReference type="Pfam" id="PF03358"/>
    </source>
</evidence>
<name>A0A8J7URW0_METVO</name>
<evidence type="ECO:0000256" key="4">
    <source>
        <dbReference type="ARBA" id="ARBA00022643"/>
    </source>
</evidence>
<comment type="caution">
    <text evidence="7">The sequence shown here is derived from an EMBL/GenBank/DDBJ whole genome shotgun (WGS) entry which is preliminary data.</text>
</comment>
<keyword evidence="3" id="KW-0285">Flavoprotein</keyword>
<reference evidence="7" key="1">
    <citation type="submission" date="2021-03" db="EMBL/GenBank/DDBJ databases">
        <title>Genomic Encyclopedia of Type Strains, Phase IV (KMG-V): Genome sequencing to study the core and pangenomes of soil and plant-associated prokaryotes.</title>
        <authorList>
            <person name="Whitman W."/>
        </authorList>
    </citation>
    <scope>NUCLEOTIDE SEQUENCE</scope>
    <source>
        <strain evidence="7">C4</strain>
    </source>
</reference>
<evidence type="ECO:0000256" key="5">
    <source>
        <dbReference type="ARBA" id="ARBA00038292"/>
    </source>
</evidence>
<evidence type="ECO:0000256" key="3">
    <source>
        <dbReference type="ARBA" id="ARBA00022630"/>
    </source>
</evidence>
<dbReference type="Proteomes" id="UP000740329">
    <property type="component" value="Unassembled WGS sequence"/>
</dbReference>
<comment type="similarity">
    <text evidence="5">Belongs to the SsuE family. Isf subfamily.</text>
</comment>
<dbReference type="PANTHER" id="PTHR43278">
    <property type="entry name" value="NAD(P)H-DEPENDENT FMN-CONTAINING OXIDOREDUCTASE YWQN-RELATED"/>
    <property type="match status" value="1"/>
</dbReference>
<dbReference type="Pfam" id="PF03358">
    <property type="entry name" value="FMN_red"/>
    <property type="match status" value="1"/>
</dbReference>
<dbReference type="InterPro" id="IPR029039">
    <property type="entry name" value="Flavoprotein-like_sf"/>
</dbReference>
<feature type="domain" description="NADPH-dependent FMN reductase-like" evidence="6">
    <location>
        <begin position="3"/>
        <end position="109"/>
    </location>
</feature>
<dbReference type="InterPro" id="IPR051796">
    <property type="entry name" value="ISF_SsuE-like"/>
</dbReference>
<comment type="cofactor">
    <cofactor evidence="1">
        <name>FMN</name>
        <dbReference type="ChEBI" id="CHEBI:58210"/>
    </cofactor>
</comment>
<organism evidence="7 8">
    <name type="scientific">Methanococcus voltae</name>
    <dbReference type="NCBI Taxonomy" id="2188"/>
    <lineage>
        <taxon>Archaea</taxon>
        <taxon>Methanobacteriati</taxon>
        <taxon>Methanobacteriota</taxon>
        <taxon>Methanomada group</taxon>
        <taxon>Methanococci</taxon>
        <taxon>Methanococcales</taxon>
        <taxon>Methanococcaceae</taxon>
        <taxon>Methanococcus</taxon>
    </lineage>
</organism>
<evidence type="ECO:0000313" key="7">
    <source>
        <dbReference type="EMBL" id="MBP2201012.1"/>
    </source>
</evidence>
<dbReference type="AlphaFoldDB" id="A0A8J7URW0"/>
<accession>A0A8J7URW0</accession>
<protein>
    <submittedName>
        <fullName evidence="7">Multimeric flavodoxin WrbA</fullName>
    </submittedName>
</protein>
<dbReference type="GO" id="GO:0016491">
    <property type="term" value="F:oxidoreductase activity"/>
    <property type="evidence" value="ECO:0007669"/>
    <property type="project" value="InterPro"/>
</dbReference>
<sequence length="185" mass="20910">MKKILVINGSPLKQGNTAKILANMMKGISESCEACFHEHNLEEINFEGCNECMDCRDTFACSLDDDMSEILDELIEADYLIFGTPIFMWQITGQAKCFIDRLYPVISNDFETRLANIATITVYTQANPDKNAFINYIKHNNDVLDFLGLNVIDTLIVGGLSEQNPAENHMYALEKAYHMGKKLIQ</sequence>
<comment type="cofactor">
    <cofactor evidence="2">
        <name>[4Fe-4S] cluster</name>
        <dbReference type="ChEBI" id="CHEBI:49883"/>
    </cofactor>
</comment>
<proteinExistence type="inferred from homology"/>
<dbReference type="Gene3D" id="3.40.50.360">
    <property type="match status" value="1"/>
</dbReference>
<keyword evidence="4" id="KW-0288">FMN</keyword>
<gene>
    <name evidence="7" type="ORF">J3E07_000410</name>
</gene>
<dbReference type="PANTHER" id="PTHR43278:SF2">
    <property type="entry name" value="IRON-SULFUR FLAVOPROTEIN"/>
    <property type="match status" value="1"/>
</dbReference>
<evidence type="ECO:0000256" key="1">
    <source>
        <dbReference type="ARBA" id="ARBA00001917"/>
    </source>
</evidence>
<evidence type="ECO:0000313" key="8">
    <source>
        <dbReference type="Proteomes" id="UP000740329"/>
    </source>
</evidence>
<dbReference type="RefSeq" id="WP_209590488.1">
    <property type="nucleotide sequence ID" value="NZ_JAGGMU010000001.1"/>
</dbReference>
<dbReference type="OrthoDB" id="9059at2157"/>
<evidence type="ECO:0000256" key="2">
    <source>
        <dbReference type="ARBA" id="ARBA00001966"/>
    </source>
</evidence>
<dbReference type="SUPFAM" id="SSF52218">
    <property type="entry name" value="Flavoproteins"/>
    <property type="match status" value="1"/>
</dbReference>
<dbReference type="EMBL" id="JAGGMV010000001">
    <property type="protein sequence ID" value="MBP2201012.1"/>
    <property type="molecule type" value="Genomic_DNA"/>
</dbReference>
<dbReference type="InterPro" id="IPR005025">
    <property type="entry name" value="FMN_Rdtase-like_dom"/>
</dbReference>